<evidence type="ECO:0000256" key="5">
    <source>
        <dbReference type="SAM" id="Phobius"/>
    </source>
</evidence>
<dbReference type="InterPro" id="IPR023408">
    <property type="entry name" value="MscS_beta-dom_sf"/>
</dbReference>
<feature type="domain" description="Mechanosensitive ion channel MscS" evidence="6">
    <location>
        <begin position="54"/>
        <end position="130"/>
    </location>
</feature>
<dbReference type="Pfam" id="PF00924">
    <property type="entry name" value="MS_channel_2nd"/>
    <property type="match status" value="1"/>
</dbReference>
<feature type="transmembrane region" description="Helical" evidence="5">
    <location>
        <begin position="12"/>
        <end position="33"/>
    </location>
</feature>
<evidence type="ECO:0000256" key="3">
    <source>
        <dbReference type="ARBA" id="ARBA00022989"/>
    </source>
</evidence>
<dbReference type="PANTHER" id="PTHR30566">
    <property type="entry name" value="YNAI-RELATED MECHANOSENSITIVE ION CHANNEL"/>
    <property type="match status" value="1"/>
</dbReference>
<evidence type="ECO:0000259" key="6">
    <source>
        <dbReference type="Pfam" id="PF00924"/>
    </source>
</evidence>
<reference evidence="7 8" key="1">
    <citation type="submission" date="2017-11" db="EMBL/GenBank/DDBJ databases">
        <title>Isolation and Characterization of Family Methanocellaceae Species from Potential Methane Hydrate Area Offshore Southwestern Taiwan.</title>
        <authorList>
            <person name="Zhang W.-L."/>
            <person name="Chen W.-C."/>
            <person name="Lai M.-C."/>
            <person name="Chen S.-C."/>
        </authorList>
    </citation>
    <scope>NUCLEOTIDE SEQUENCE [LARGE SCALE GENOMIC DNA]</scope>
    <source>
        <strain evidence="7 8">CWC-04</strain>
    </source>
</reference>
<dbReference type="InterPro" id="IPR010920">
    <property type="entry name" value="LSM_dom_sf"/>
</dbReference>
<dbReference type="GO" id="GO:0016020">
    <property type="term" value="C:membrane"/>
    <property type="evidence" value="ECO:0007669"/>
    <property type="project" value="UniProtKB-SubCell"/>
</dbReference>
<keyword evidence="8" id="KW-1185">Reference proteome</keyword>
<protein>
    <submittedName>
        <fullName evidence="7">Mechanosensitive ion channel protein MscS</fullName>
    </submittedName>
</protein>
<comment type="subcellular location">
    <subcellularLocation>
        <location evidence="1">Membrane</location>
    </subcellularLocation>
</comment>
<evidence type="ECO:0000313" key="7">
    <source>
        <dbReference type="EMBL" id="MCD1296352.1"/>
    </source>
</evidence>
<comment type="caution">
    <text evidence="7">The sequence shown here is derived from an EMBL/GenBank/DDBJ whole genome shotgun (WGS) entry which is preliminary data.</text>
</comment>
<dbReference type="SUPFAM" id="SSF50182">
    <property type="entry name" value="Sm-like ribonucleoproteins"/>
    <property type="match status" value="1"/>
</dbReference>
<dbReference type="RefSeq" id="WP_230743351.1">
    <property type="nucleotide sequence ID" value="NZ_PGCK01000018.1"/>
</dbReference>
<feature type="transmembrane region" description="Helical" evidence="5">
    <location>
        <begin position="39"/>
        <end position="64"/>
    </location>
</feature>
<evidence type="ECO:0000256" key="4">
    <source>
        <dbReference type="ARBA" id="ARBA00023136"/>
    </source>
</evidence>
<keyword evidence="4 5" id="KW-0472">Membrane</keyword>
<proteinExistence type="predicted"/>
<evidence type="ECO:0000313" key="8">
    <source>
        <dbReference type="Proteomes" id="UP001320159"/>
    </source>
</evidence>
<dbReference type="PANTHER" id="PTHR30566:SF5">
    <property type="entry name" value="MECHANOSENSITIVE ION CHANNEL PROTEIN 1, MITOCHONDRIAL-RELATED"/>
    <property type="match status" value="1"/>
</dbReference>
<keyword evidence="2 5" id="KW-0812">Transmembrane</keyword>
<dbReference type="AlphaFoldDB" id="A0AAP2W7E8"/>
<name>A0AAP2W7E8_9EURY</name>
<evidence type="ECO:0000256" key="2">
    <source>
        <dbReference type="ARBA" id="ARBA00022692"/>
    </source>
</evidence>
<sequence length="248" mass="28015">MKYSQLKVRIKYLVITILILASAAVVLLIPFFYPGLGAYITILAVGASLALQKYIASFVGFFVIRWSSIFDVGDRIRIGNVKGDVKHIGLFHIIVDEVGEDEKLGGELTGRIFHIPNLLVLDQPVLNFSKDFSVNEELISCGYIFDEIRIPLSTKSDINKAISVLDGILRAENMESVKAAKVIYEKGLPNFMKDIENGPKIMIHIDEEKIWIKGKFVTQVRDRNMVKTRISLRFIESIRDDETIQIAK</sequence>
<accession>A0AAP2W7E8</accession>
<dbReference type="EMBL" id="PGCK01000018">
    <property type="protein sequence ID" value="MCD1296352.1"/>
    <property type="molecule type" value="Genomic_DNA"/>
</dbReference>
<keyword evidence="3 5" id="KW-1133">Transmembrane helix</keyword>
<dbReference type="Gene3D" id="2.30.30.60">
    <property type="match status" value="1"/>
</dbReference>
<dbReference type="Proteomes" id="UP001320159">
    <property type="component" value="Unassembled WGS sequence"/>
</dbReference>
<dbReference type="GO" id="GO:0055085">
    <property type="term" value="P:transmembrane transport"/>
    <property type="evidence" value="ECO:0007669"/>
    <property type="project" value="InterPro"/>
</dbReference>
<dbReference type="InterPro" id="IPR006685">
    <property type="entry name" value="MscS_channel_2nd"/>
</dbReference>
<gene>
    <name evidence="7" type="ORF">CUJ83_15215</name>
</gene>
<evidence type="ECO:0000256" key="1">
    <source>
        <dbReference type="ARBA" id="ARBA00004370"/>
    </source>
</evidence>
<organism evidence="7 8">
    <name type="scientific">Methanooceanicella nereidis</name>
    <dbReference type="NCBI Taxonomy" id="2052831"/>
    <lineage>
        <taxon>Archaea</taxon>
        <taxon>Methanobacteriati</taxon>
        <taxon>Methanobacteriota</taxon>
        <taxon>Stenosarchaea group</taxon>
        <taxon>Methanomicrobia</taxon>
        <taxon>Methanocellales</taxon>
        <taxon>Methanocellaceae</taxon>
        <taxon>Methanooceanicella</taxon>
    </lineage>
</organism>